<feature type="region of interest" description="Disordered" evidence="1">
    <location>
        <begin position="1"/>
        <end position="43"/>
    </location>
</feature>
<reference evidence="2" key="1">
    <citation type="submission" date="2022-10" db="EMBL/GenBank/DDBJ databases">
        <title>Genome sequences of endogenous nimaviruses in decapod crustaceans.</title>
        <authorList>
            <person name="Kawato S."/>
            <person name="Nozaki R."/>
            <person name="Kondo H."/>
            <person name="Hirono I."/>
        </authorList>
    </citation>
    <scope>NUCLEOTIDE SEQUENCE</scope>
    <source>
        <strain evidence="2">Okinawa2016</strain>
    </source>
</reference>
<feature type="region of interest" description="Disordered" evidence="1">
    <location>
        <begin position="107"/>
        <end position="165"/>
    </location>
</feature>
<evidence type="ECO:0000313" key="2">
    <source>
        <dbReference type="EMBL" id="BDT62338.1"/>
    </source>
</evidence>
<organism evidence="2">
    <name type="scientific">Melicertus latisulcatus majanivirus</name>
    <dbReference type="NCBI Taxonomy" id="2984277"/>
    <lineage>
        <taxon>Viruses</taxon>
        <taxon>Viruses incertae sedis</taxon>
        <taxon>Naldaviricetes</taxon>
        <taxon>Nimaviridae</taxon>
    </lineage>
</organism>
<name>A0A9C7F7U5_9VIRU</name>
<feature type="compositionally biased region" description="Basic and acidic residues" evidence="1">
    <location>
        <begin position="34"/>
        <end position="43"/>
    </location>
</feature>
<evidence type="ECO:0000256" key="1">
    <source>
        <dbReference type="SAM" id="MobiDB-lite"/>
    </source>
</evidence>
<feature type="compositionally biased region" description="Basic residues" evidence="1">
    <location>
        <begin position="11"/>
        <end position="33"/>
    </location>
</feature>
<feature type="compositionally biased region" description="Polar residues" evidence="1">
    <location>
        <begin position="107"/>
        <end position="134"/>
    </location>
</feature>
<proteinExistence type="predicted"/>
<feature type="compositionally biased region" description="Low complexity" evidence="1">
    <location>
        <begin position="143"/>
        <end position="165"/>
    </location>
</feature>
<dbReference type="EMBL" id="LC738874">
    <property type="protein sequence ID" value="BDT62338.1"/>
    <property type="molecule type" value="Genomic_DNA"/>
</dbReference>
<sequence>MRPSNMDNCKYRKNSKKKHGAKKKPGARKKSGARKKEIGPKRAELNTSLSRFLTYGWNSGGPLNRFRRKPVKSASIVNDTESVRSGTSNVNKNVNTIHHPLSTAKSNEINKTSSLNSSTNRITTNEINKNYNTEQTDRFGAGSSSSNNTTNNSNKSYSNSYNRFK</sequence>
<accession>A0A9C7F7U5</accession>
<protein>
    <submittedName>
        <fullName evidence="2">Uncharacterized protein</fullName>
    </submittedName>
</protein>